<evidence type="ECO:0000313" key="3">
    <source>
        <dbReference type="Proteomes" id="UP000187209"/>
    </source>
</evidence>
<dbReference type="Proteomes" id="UP000187209">
    <property type="component" value="Unassembled WGS sequence"/>
</dbReference>
<feature type="coiled-coil region" evidence="1">
    <location>
        <begin position="125"/>
        <end position="180"/>
    </location>
</feature>
<evidence type="ECO:0000313" key="2">
    <source>
        <dbReference type="EMBL" id="OMJ86188.1"/>
    </source>
</evidence>
<gene>
    <name evidence="2" type="ORF">SteCoe_12323</name>
</gene>
<keyword evidence="1" id="KW-0175">Coiled coil</keyword>
<evidence type="ECO:0008006" key="4">
    <source>
        <dbReference type="Google" id="ProtNLM"/>
    </source>
</evidence>
<dbReference type="OrthoDB" id="10255247at2759"/>
<dbReference type="EMBL" id="MPUH01000213">
    <property type="protein sequence ID" value="OMJ86188.1"/>
    <property type="molecule type" value="Genomic_DNA"/>
</dbReference>
<keyword evidence="3" id="KW-1185">Reference proteome</keyword>
<name>A0A1R2CB07_9CILI</name>
<sequence length="450" mass="53154">MKKDTSSSFRELCLKTRQTVTRCTTPNDLLRSSTQRIYTPYPLYKQKIRVLLRPPDYQKNPPIFMSIREPRSEFEKKEASTQVKLLKKTFNTMFEHFNSYGHKLNSLKSEAIRVNALKTVGECDLEYLQNKIDDLESKENKMLAKICDENDNNIKYKHVRERLRQTLMHLEVKNQYLKDQIRLRDLLLESTHRKKTKTLENKFTKATAYRQLQKTILLDIKDRTQDINILKEDIEAREKIHELRKTRLKNCEEIAETAANELRDSRNNSVREGVLVNIFYAKLLDHKLMYEKKKYAKIENAFQKIKAVTVLNDVEEIIARFLTKEQRLDEMMANLDKNKNKSFAYVQKNEQIEKNIDEILLHQKAGDVSIKKTKEKVHQLVRKVRKAKDMLEKVKSVHEKVKEWTAKQLKVASVNENFSKIKLKTAFGLLHKAIKQKIMSLKKSPFITEI</sequence>
<accession>A0A1R2CB07</accession>
<organism evidence="2 3">
    <name type="scientific">Stentor coeruleus</name>
    <dbReference type="NCBI Taxonomy" id="5963"/>
    <lineage>
        <taxon>Eukaryota</taxon>
        <taxon>Sar</taxon>
        <taxon>Alveolata</taxon>
        <taxon>Ciliophora</taxon>
        <taxon>Postciliodesmatophora</taxon>
        <taxon>Heterotrichea</taxon>
        <taxon>Heterotrichida</taxon>
        <taxon>Stentoridae</taxon>
        <taxon>Stentor</taxon>
    </lineage>
</organism>
<protein>
    <recommendedName>
        <fullName evidence="4">DUF4201 domain-containing protein</fullName>
    </recommendedName>
</protein>
<reference evidence="2 3" key="1">
    <citation type="submission" date="2016-11" db="EMBL/GenBank/DDBJ databases">
        <title>The macronuclear genome of Stentor coeruleus: a giant cell with tiny introns.</title>
        <authorList>
            <person name="Slabodnick M."/>
            <person name="Ruby J.G."/>
            <person name="Reiff S.B."/>
            <person name="Swart E.C."/>
            <person name="Gosai S."/>
            <person name="Prabakaran S."/>
            <person name="Witkowska E."/>
            <person name="Larue G.E."/>
            <person name="Fisher S."/>
            <person name="Freeman R.M."/>
            <person name="Gunawardena J."/>
            <person name="Chu W."/>
            <person name="Stover N.A."/>
            <person name="Gregory B.D."/>
            <person name="Nowacki M."/>
            <person name="Derisi J."/>
            <person name="Roy S.W."/>
            <person name="Marshall W.F."/>
            <person name="Sood P."/>
        </authorList>
    </citation>
    <scope>NUCLEOTIDE SEQUENCE [LARGE SCALE GENOMIC DNA]</scope>
    <source>
        <strain evidence="2">WM001</strain>
    </source>
</reference>
<proteinExistence type="predicted"/>
<evidence type="ECO:0000256" key="1">
    <source>
        <dbReference type="SAM" id="Coils"/>
    </source>
</evidence>
<comment type="caution">
    <text evidence="2">The sequence shown here is derived from an EMBL/GenBank/DDBJ whole genome shotgun (WGS) entry which is preliminary data.</text>
</comment>
<dbReference type="AlphaFoldDB" id="A0A1R2CB07"/>